<reference evidence="16" key="1">
    <citation type="submission" date="2015-08" db="EMBL/GenBank/DDBJ databases">
        <title>Vibrio galatheae sp. nov., a novel member of the Vibrionaceae family isolated from the Solomon Islands.</title>
        <authorList>
            <person name="Giubergia S."/>
            <person name="Machado H."/>
            <person name="Mateiu R.V."/>
            <person name="Gram L."/>
        </authorList>
    </citation>
    <scope>NUCLEOTIDE SEQUENCE [LARGE SCALE GENOMIC DNA]</scope>
    <source>
        <strain evidence="16">DSM 19584</strain>
    </source>
</reference>
<dbReference type="GO" id="GO:0005524">
    <property type="term" value="F:ATP binding"/>
    <property type="evidence" value="ECO:0007669"/>
    <property type="project" value="UniProtKB-UniRule"/>
</dbReference>
<dbReference type="CDD" id="cd18110">
    <property type="entry name" value="ATP-synt_F1_beta_C"/>
    <property type="match status" value="1"/>
</dbReference>
<keyword evidence="2 13" id="KW-0813">Transport</keyword>
<dbReference type="InterPro" id="IPR004100">
    <property type="entry name" value="ATPase_F1/V1/A1_a/bsu_N"/>
</dbReference>
<keyword evidence="16" id="KW-1185">Reference proteome</keyword>
<dbReference type="OrthoDB" id="9801639at2"/>
<keyword evidence="7 13" id="KW-1278">Translocase</keyword>
<dbReference type="InterPro" id="IPR036121">
    <property type="entry name" value="ATPase_F1/V1/A1_a/bsu_N_sf"/>
</dbReference>
<dbReference type="Gene3D" id="1.10.1140.10">
    <property type="entry name" value="Bovine Mitochondrial F1-atpase, Atp Synthase Beta Chain, Chain D, domain 3"/>
    <property type="match status" value="1"/>
</dbReference>
<keyword evidence="8 13" id="KW-0406">Ion transport</keyword>
<dbReference type="FunFam" id="2.40.10.170:FF:000003">
    <property type="entry name" value="ATP synthase subunit beta"/>
    <property type="match status" value="1"/>
</dbReference>
<evidence type="ECO:0000256" key="13">
    <source>
        <dbReference type="HAMAP-Rule" id="MF_01347"/>
    </source>
</evidence>
<dbReference type="EMBL" id="LHPJ01000003">
    <property type="protein sequence ID" value="KOO04886.1"/>
    <property type="molecule type" value="Genomic_DNA"/>
</dbReference>
<dbReference type="CDD" id="cd01133">
    <property type="entry name" value="F1-ATPase_beta_CD"/>
    <property type="match status" value="1"/>
</dbReference>
<evidence type="ECO:0000313" key="16">
    <source>
        <dbReference type="Proteomes" id="UP000037515"/>
    </source>
</evidence>
<comment type="catalytic activity">
    <reaction evidence="13">
        <text>ATP + H2O + 4 H(+)(in) = ADP + phosphate + 5 H(+)(out)</text>
        <dbReference type="Rhea" id="RHEA:57720"/>
        <dbReference type="ChEBI" id="CHEBI:15377"/>
        <dbReference type="ChEBI" id="CHEBI:15378"/>
        <dbReference type="ChEBI" id="CHEBI:30616"/>
        <dbReference type="ChEBI" id="CHEBI:43474"/>
        <dbReference type="ChEBI" id="CHEBI:456216"/>
        <dbReference type="EC" id="7.1.2.2"/>
    </reaction>
</comment>
<organism evidence="15 16">
    <name type="scientific">Vibrio nereis</name>
    <dbReference type="NCBI Taxonomy" id="693"/>
    <lineage>
        <taxon>Bacteria</taxon>
        <taxon>Pseudomonadati</taxon>
        <taxon>Pseudomonadota</taxon>
        <taxon>Gammaproteobacteria</taxon>
        <taxon>Vibrionales</taxon>
        <taxon>Vibrionaceae</taxon>
        <taxon>Vibrio</taxon>
    </lineage>
</organism>
<keyword evidence="3 13" id="KW-1003">Cell membrane</keyword>
<evidence type="ECO:0000256" key="5">
    <source>
        <dbReference type="ARBA" id="ARBA00022781"/>
    </source>
</evidence>
<dbReference type="CDD" id="cd18115">
    <property type="entry name" value="ATP-synt_F1_beta_N"/>
    <property type="match status" value="1"/>
</dbReference>
<evidence type="ECO:0000256" key="8">
    <source>
        <dbReference type="ARBA" id="ARBA00023065"/>
    </source>
</evidence>
<evidence type="ECO:0000313" key="15">
    <source>
        <dbReference type="EMBL" id="KOO04886.1"/>
    </source>
</evidence>
<dbReference type="InterPro" id="IPR005722">
    <property type="entry name" value="ATP_synth_F1_bsu"/>
</dbReference>
<dbReference type="GO" id="GO:0046933">
    <property type="term" value="F:proton-transporting ATP synthase activity, rotational mechanism"/>
    <property type="evidence" value="ECO:0007669"/>
    <property type="project" value="UniProtKB-UniRule"/>
</dbReference>
<dbReference type="NCBIfam" id="TIGR01039">
    <property type="entry name" value="atpD"/>
    <property type="match status" value="1"/>
</dbReference>
<dbReference type="STRING" id="693.AKJ17_03090"/>
<dbReference type="InterPro" id="IPR055190">
    <property type="entry name" value="ATP-synt_VA_C"/>
</dbReference>
<dbReference type="FunFam" id="1.10.1140.10:FF:000001">
    <property type="entry name" value="ATP synthase subunit beta"/>
    <property type="match status" value="1"/>
</dbReference>
<dbReference type="AlphaFoldDB" id="A0A0M0HS45"/>
<keyword evidence="9 13" id="KW-0472">Membrane</keyword>
<comment type="caution">
    <text evidence="15">The sequence shown here is derived from an EMBL/GenBank/DDBJ whole genome shotgun (WGS) entry which is preliminary data.</text>
</comment>
<feature type="domain" description="AAA+ ATPase" evidence="14">
    <location>
        <begin position="142"/>
        <end position="334"/>
    </location>
</feature>
<dbReference type="InterPro" id="IPR000194">
    <property type="entry name" value="ATPase_F1/V1/A1_a/bsu_nucl-bd"/>
</dbReference>
<dbReference type="PROSITE" id="PS00152">
    <property type="entry name" value="ATPASE_ALPHA_BETA"/>
    <property type="match status" value="1"/>
</dbReference>
<evidence type="ECO:0000256" key="1">
    <source>
        <dbReference type="ARBA" id="ARBA00004170"/>
    </source>
</evidence>
<dbReference type="Pfam" id="PF02874">
    <property type="entry name" value="ATP-synt_ab_N"/>
    <property type="match status" value="1"/>
</dbReference>
<dbReference type="HAMAP" id="MF_01347">
    <property type="entry name" value="ATP_synth_beta_bact"/>
    <property type="match status" value="1"/>
</dbReference>
<keyword evidence="4 13" id="KW-0547">Nucleotide-binding</keyword>
<feature type="binding site" evidence="13">
    <location>
        <begin position="150"/>
        <end position="157"/>
    </location>
    <ligand>
        <name>ATP</name>
        <dbReference type="ChEBI" id="CHEBI:30616"/>
    </ligand>
</feature>
<proteinExistence type="inferred from homology"/>
<dbReference type="Gene3D" id="3.40.50.300">
    <property type="entry name" value="P-loop containing nucleotide triphosphate hydrolases"/>
    <property type="match status" value="1"/>
</dbReference>
<evidence type="ECO:0000256" key="9">
    <source>
        <dbReference type="ARBA" id="ARBA00023136"/>
    </source>
</evidence>
<dbReference type="GO" id="GO:0045259">
    <property type="term" value="C:proton-transporting ATP synthase complex"/>
    <property type="evidence" value="ECO:0007669"/>
    <property type="project" value="UniProtKB-KW"/>
</dbReference>
<name>A0A0M0HS45_VIBNE</name>
<keyword evidence="5 13" id="KW-0375">Hydrogen ion transport</keyword>
<dbReference type="PANTHER" id="PTHR15184">
    <property type="entry name" value="ATP SYNTHASE"/>
    <property type="match status" value="1"/>
</dbReference>
<evidence type="ECO:0000256" key="10">
    <source>
        <dbReference type="ARBA" id="ARBA00023196"/>
    </source>
</evidence>
<keyword evidence="11 13" id="KW-0066">ATP synthesis</keyword>
<dbReference type="Pfam" id="PF00006">
    <property type="entry name" value="ATP-synt_ab"/>
    <property type="match status" value="1"/>
</dbReference>
<dbReference type="InterPro" id="IPR027417">
    <property type="entry name" value="P-loop_NTPase"/>
</dbReference>
<dbReference type="FunFam" id="3.40.50.300:FF:000004">
    <property type="entry name" value="ATP synthase subunit beta"/>
    <property type="match status" value="1"/>
</dbReference>
<evidence type="ECO:0000256" key="2">
    <source>
        <dbReference type="ARBA" id="ARBA00022448"/>
    </source>
</evidence>
<gene>
    <name evidence="13" type="primary">atpD</name>
    <name evidence="15" type="ORF">AKJ17_03090</name>
</gene>
<dbReference type="Gene3D" id="2.40.10.170">
    <property type="match status" value="1"/>
</dbReference>
<dbReference type="InterPro" id="IPR003593">
    <property type="entry name" value="AAA+_ATPase"/>
</dbReference>
<sequence>MATGKIVQIIGAVVDVEFPQSEVPSVYDALNVTDSKERLVLEVQQQLGGGVVRCIVMGSSDGLRRGVEVVNTGAPISVPVGTKTLGRIMNVLGDAIDECGEIGAEETYSIHREAPSYEEQSNETALLETGVKVIDLICPFAKGGKIGLFGGAGVGKTVNMMELINNIALQHSGLSVFAGVGERTREGNDFYFEMQEAGVVNVEKPEESKVAMVYGQMNEPPGNRLRVALTGLTMAERFRDEGRDVLLFVDNIYRYTLAGTEVSALLGRMPSAVGYQPTLAEEMGVLQERITSTKQGSITSVQAVYVPADDLTDPSPATTFAHLDATVVLNRNIAAMGLYPAIDPLDSTSRMLDPLVVGQDHYDVARGVQQTLQRYKELKDIIAILGMDELSEDDKQVVSRARKIERFLTQPYHVAEVFTGDPGVYVPLKETLRGFKGLLAGDYDDVPEQAFMYCGTIDDAIENAKKL</sequence>
<dbReference type="RefSeq" id="WP_053394322.1">
    <property type="nucleotide sequence ID" value="NZ_CANLZT010000011.1"/>
</dbReference>
<comment type="similarity">
    <text evidence="12">Belongs to the ATPase alpha/beta chains family. T3SS ATPase subfamily.</text>
</comment>
<accession>A0A0M0HS45</accession>
<protein>
    <recommendedName>
        <fullName evidence="13">ATP synthase subunit beta</fullName>
        <ecNumber evidence="13">7.1.2.2</ecNumber>
    </recommendedName>
    <alternativeName>
        <fullName evidence="13">ATP synthase F1 sector subunit beta</fullName>
    </alternativeName>
    <alternativeName>
        <fullName evidence="13">F-ATPase subunit beta</fullName>
    </alternativeName>
</protein>
<dbReference type="SUPFAM" id="SSF50615">
    <property type="entry name" value="N-terminal domain of alpha and beta subunits of F1 ATP synthase"/>
    <property type="match status" value="1"/>
</dbReference>
<evidence type="ECO:0000259" key="14">
    <source>
        <dbReference type="SMART" id="SM00382"/>
    </source>
</evidence>
<dbReference type="Pfam" id="PF22919">
    <property type="entry name" value="ATP-synt_VA_C"/>
    <property type="match status" value="1"/>
</dbReference>
<keyword evidence="6 13" id="KW-0067">ATP-binding</keyword>
<dbReference type="EC" id="7.1.2.2" evidence="13"/>
<dbReference type="Proteomes" id="UP000037515">
    <property type="component" value="Unassembled WGS sequence"/>
</dbReference>
<dbReference type="SMART" id="SM00382">
    <property type="entry name" value="AAA"/>
    <property type="match status" value="1"/>
</dbReference>
<evidence type="ECO:0000256" key="6">
    <source>
        <dbReference type="ARBA" id="ARBA00022840"/>
    </source>
</evidence>
<dbReference type="InterPro" id="IPR024034">
    <property type="entry name" value="ATPase_F1/V1_b/a_C"/>
</dbReference>
<evidence type="ECO:0000256" key="7">
    <source>
        <dbReference type="ARBA" id="ARBA00022967"/>
    </source>
</evidence>
<dbReference type="PANTHER" id="PTHR15184:SF71">
    <property type="entry name" value="ATP SYNTHASE SUBUNIT BETA, MITOCHONDRIAL"/>
    <property type="match status" value="1"/>
</dbReference>
<dbReference type="PATRIC" id="fig|693.5.peg.620"/>
<dbReference type="SUPFAM" id="SSF47917">
    <property type="entry name" value="C-terminal domain of alpha and beta subunits of F1 ATP synthase"/>
    <property type="match status" value="1"/>
</dbReference>
<dbReference type="GO" id="GO:0005886">
    <property type="term" value="C:plasma membrane"/>
    <property type="evidence" value="ECO:0007669"/>
    <property type="project" value="UniProtKB-SubCell"/>
</dbReference>
<keyword evidence="10 13" id="KW-0139">CF(1)</keyword>
<dbReference type="InterPro" id="IPR050053">
    <property type="entry name" value="ATPase_alpha/beta_chains"/>
</dbReference>
<evidence type="ECO:0000256" key="11">
    <source>
        <dbReference type="ARBA" id="ARBA00023310"/>
    </source>
</evidence>
<dbReference type="SUPFAM" id="SSF52540">
    <property type="entry name" value="P-loop containing nucleoside triphosphate hydrolases"/>
    <property type="match status" value="1"/>
</dbReference>
<evidence type="ECO:0000256" key="12">
    <source>
        <dbReference type="ARBA" id="ARBA00024342"/>
    </source>
</evidence>
<evidence type="ECO:0000256" key="3">
    <source>
        <dbReference type="ARBA" id="ARBA00022475"/>
    </source>
</evidence>
<comment type="function">
    <text evidence="13">Produces ATP from ADP in the presence of a proton gradient across the membrane. The catalytic sites are hosted primarily by the beta subunits.</text>
</comment>
<evidence type="ECO:0000256" key="4">
    <source>
        <dbReference type="ARBA" id="ARBA00022741"/>
    </source>
</evidence>
<dbReference type="InterPro" id="IPR020003">
    <property type="entry name" value="ATPase_a/bsu_AS"/>
</dbReference>
<comment type="subcellular location">
    <subcellularLocation>
        <location evidence="13">Cell membrane</location>
        <topology evidence="13">Peripheral membrane protein</topology>
    </subcellularLocation>
    <subcellularLocation>
        <location evidence="1">Membrane</location>
        <topology evidence="1">Peripheral membrane protein</topology>
    </subcellularLocation>
</comment>